<keyword evidence="4 13" id="KW-0808">Transferase</keyword>
<keyword evidence="2" id="KW-1003">Cell membrane</keyword>
<keyword evidence="5 12" id="KW-0812">Transmembrane</keyword>
<dbReference type="GO" id="GO:0004605">
    <property type="term" value="F:phosphatidate cytidylyltransferase activity"/>
    <property type="evidence" value="ECO:0007669"/>
    <property type="project" value="TreeGrafter"/>
</dbReference>
<keyword evidence="6 13" id="KW-0548">Nucleotidyltransferase</keyword>
<keyword evidence="9 12" id="KW-0472">Membrane</keyword>
<evidence type="ECO:0000256" key="2">
    <source>
        <dbReference type="ARBA" id="ARBA00022475"/>
    </source>
</evidence>
<evidence type="ECO:0000256" key="6">
    <source>
        <dbReference type="ARBA" id="ARBA00022695"/>
    </source>
</evidence>
<sequence length="160" mass="17107">MRGAYVLLIGAALVLAWRFTRTRAGLELLLAAALLWWLVALAWITWAPQRVGRAAAALAGVCALVPAWVALARLRLAGGAEWVLFCLLLVWVADIGAYFTGRRFGRTRLAPRVSPAKTWEGALGGLLCCIPVAVAGSFWFSVPLGRFLALCLAAAGFSIV</sequence>
<comment type="subcellular location">
    <subcellularLocation>
        <location evidence="1">Cell membrane</location>
        <topology evidence="1">Multi-pass membrane protein</topology>
    </subcellularLocation>
</comment>
<gene>
    <name evidence="13" type="ORF">B2A_13071</name>
</gene>
<reference evidence="13" key="2">
    <citation type="journal article" date="2014" name="ISME J.">
        <title>Microbial stratification in low pH oxic and suboxic macroscopic growths along an acid mine drainage.</title>
        <authorList>
            <person name="Mendez-Garcia C."/>
            <person name="Mesa V."/>
            <person name="Sprenger R.R."/>
            <person name="Richter M."/>
            <person name="Diez M.S."/>
            <person name="Solano J."/>
            <person name="Bargiela R."/>
            <person name="Golyshina O.V."/>
            <person name="Manteca A."/>
            <person name="Ramos J.L."/>
            <person name="Gallego J.R."/>
            <person name="Llorente I."/>
            <person name="Martins Dos Santos V.A."/>
            <person name="Jensen O.N."/>
            <person name="Pelaez A.I."/>
            <person name="Sanchez J."/>
            <person name="Ferrer M."/>
        </authorList>
    </citation>
    <scope>NUCLEOTIDE SEQUENCE</scope>
</reference>
<evidence type="ECO:0000256" key="11">
    <source>
        <dbReference type="ARBA" id="ARBA00023264"/>
    </source>
</evidence>
<keyword evidence="8" id="KW-0443">Lipid metabolism</keyword>
<evidence type="ECO:0000256" key="5">
    <source>
        <dbReference type="ARBA" id="ARBA00022692"/>
    </source>
</evidence>
<dbReference type="AlphaFoldDB" id="T0YE11"/>
<keyword evidence="11" id="KW-1208">Phospholipid metabolism</keyword>
<dbReference type="EC" id="2.7.-.-" evidence="13"/>
<name>T0YE11_9ZZZZ</name>
<feature type="transmembrane region" description="Helical" evidence="12">
    <location>
        <begin position="28"/>
        <end position="47"/>
    </location>
</feature>
<feature type="transmembrane region" description="Helical" evidence="12">
    <location>
        <begin position="121"/>
        <end position="140"/>
    </location>
</feature>
<evidence type="ECO:0000256" key="9">
    <source>
        <dbReference type="ARBA" id="ARBA00023136"/>
    </source>
</evidence>
<dbReference type="GO" id="GO:0005886">
    <property type="term" value="C:plasma membrane"/>
    <property type="evidence" value="ECO:0007669"/>
    <property type="project" value="UniProtKB-SubCell"/>
</dbReference>
<dbReference type="GO" id="GO:0016024">
    <property type="term" value="P:CDP-diacylglycerol biosynthetic process"/>
    <property type="evidence" value="ECO:0007669"/>
    <property type="project" value="TreeGrafter"/>
</dbReference>
<dbReference type="Pfam" id="PF01148">
    <property type="entry name" value="CTP_transf_1"/>
    <property type="match status" value="1"/>
</dbReference>
<organism evidence="13">
    <name type="scientific">mine drainage metagenome</name>
    <dbReference type="NCBI Taxonomy" id="410659"/>
    <lineage>
        <taxon>unclassified sequences</taxon>
        <taxon>metagenomes</taxon>
        <taxon>ecological metagenomes</taxon>
    </lineage>
</organism>
<feature type="transmembrane region" description="Helical" evidence="12">
    <location>
        <begin position="82"/>
        <end position="100"/>
    </location>
</feature>
<comment type="caution">
    <text evidence="13">The sequence shown here is derived from an EMBL/GenBank/DDBJ whole genome shotgun (WGS) entry which is preliminary data.</text>
</comment>
<dbReference type="PANTHER" id="PTHR46382">
    <property type="entry name" value="PHOSPHATIDATE CYTIDYLYLTRANSFERASE"/>
    <property type="match status" value="1"/>
</dbReference>
<evidence type="ECO:0000313" key="13">
    <source>
        <dbReference type="EMBL" id="EQD33591.1"/>
    </source>
</evidence>
<feature type="non-terminal residue" evidence="13">
    <location>
        <position position="160"/>
    </location>
</feature>
<evidence type="ECO:0000256" key="3">
    <source>
        <dbReference type="ARBA" id="ARBA00022516"/>
    </source>
</evidence>
<keyword evidence="10" id="KW-0594">Phospholipid biosynthesis</keyword>
<evidence type="ECO:0000256" key="1">
    <source>
        <dbReference type="ARBA" id="ARBA00004651"/>
    </source>
</evidence>
<reference evidence="13" key="1">
    <citation type="submission" date="2013-08" db="EMBL/GenBank/DDBJ databases">
        <authorList>
            <person name="Mendez C."/>
            <person name="Richter M."/>
            <person name="Ferrer M."/>
            <person name="Sanchez J."/>
        </authorList>
    </citation>
    <scope>NUCLEOTIDE SEQUENCE</scope>
</reference>
<keyword evidence="3" id="KW-0444">Lipid biosynthesis</keyword>
<feature type="transmembrane region" description="Helical" evidence="12">
    <location>
        <begin position="54"/>
        <end position="76"/>
    </location>
</feature>
<evidence type="ECO:0000256" key="4">
    <source>
        <dbReference type="ARBA" id="ARBA00022679"/>
    </source>
</evidence>
<protein>
    <submittedName>
        <fullName evidence="13">Phosphatidate cytidylyltransferase</fullName>
        <ecNumber evidence="13">2.7.-.-</ecNumber>
    </submittedName>
</protein>
<evidence type="ECO:0000256" key="7">
    <source>
        <dbReference type="ARBA" id="ARBA00022989"/>
    </source>
</evidence>
<evidence type="ECO:0000256" key="8">
    <source>
        <dbReference type="ARBA" id="ARBA00023098"/>
    </source>
</evidence>
<dbReference type="PANTHER" id="PTHR46382:SF1">
    <property type="entry name" value="PHOSPHATIDATE CYTIDYLYLTRANSFERASE"/>
    <property type="match status" value="1"/>
</dbReference>
<keyword evidence="7 12" id="KW-1133">Transmembrane helix</keyword>
<evidence type="ECO:0000256" key="10">
    <source>
        <dbReference type="ARBA" id="ARBA00023209"/>
    </source>
</evidence>
<evidence type="ECO:0000256" key="12">
    <source>
        <dbReference type="SAM" id="Phobius"/>
    </source>
</evidence>
<dbReference type="EMBL" id="AUZZ01009450">
    <property type="protein sequence ID" value="EQD33591.1"/>
    <property type="molecule type" value="Genomic_DNA"/>
</dbReference>
<accession>T0YE11</accession>
<proteinExistence type="predicted"/>